<accession>A0A0A3XNW1</accession>
<comment type="caution">
    <text evidence="1">The sequence shown here is derived from an EMBL/GenBank/DDBJ whole genome shotgun (WGS) entry which is preliminary data.</text>
</comment>
<dbReference type="InterPro" id="IPR007544">
    <property type="entry name" value="ENCAP"/>
</dbReference>
<gene>
    <name evidence="1" type="ORF">MA20_29945</name>
</gene>
<dbReference type="EMBL" id="JRPN01000021">
    <property type="protein sequence ID" value="KGT76060.1"/>
    <property type="molecule type" value="Genomic_DNA"/>
</dbReference>
<evidence type="ECO:0000313" key="1">
    <source>
        <dbReference type="EMBL" id="KGT76060.1"/>
    </source>
</evidence>
<organism evidence="1 2">
    <name type="scientific">Bradyrhizobium japonicum</name>
    <dbReference type="NCBI Taxonomy" id="375"/>
    <lineage>
        <taxon>Bacteria</taxon>
        <taxon>Pseudomonadati</taxon>
        <taxon>Pseudomonadota</taxon>
        <taxon>Alphaproteobacteria</taxon>
        <taxon>Hyphomicrobiales</taxon>
        <taxon>Nitrobacteraceae</taxon>
        <taxon>Bradyrhizobium</taxon>
    </lineage>
</organism>
<sequence>MATKVAVERFAMNSVAGHFAPPTVVDKKLTQVPANRFDYNQQVVVDNENLNLFEPFATCNFTLSQVTEFGSAKDEAAMQSRVLTAITRSASSLARWHDVLFFFGLEDDPETGRPAKLPLGVSPGPLRRAGDPNVPRGLRQVALAAEEEVDVGPILVGSGGAVLNEDLVKAVYKAVLGLEAQGYYTTYHLILGEKLWEELHRPTAGSLVLPRDRIEPTLLGGHFHRTTTLPDDEALLASLDGPTLDCVIASEPNQHPVFEVLPMKVASETVYQARIVERFAPRVREYRAIVRLQIAPAREP</sequence>
<dbReference type="Gene3D" id="3.30.2320.10">
    <property type="entry name" value="hypothetical protein PF0899 domain"/>
    <property type="match status" value="1"/>
</dbReference>
<proteinExistence type="predicted"/>
<dbReference type="AlphaFoldDB" id="A0A0A3XNW1"/>
<dbReference type="Proteomes" id="UP000030377">
    <property type="component" value="Unassembled WGS sequence"/>
</dbReference>
<evidence type="ECO:0000313" key="2">
    <source>
        <dbReference type="Proteomes" id="UP000030377"/>
    </source>
</evidence>
<protein>
    <submittedName>
        <fullName evidence="1">Uncharacterized protein</fullName>
    </submittedName>
</protein>
<dbReference type="Pfam" id="PF04454">
    <property type="entry name" value="Linocin_M18"/>
    <property type="match status" value="1"/>
</dbReference>
<reference evidence="1 2" key="1">
    <citation type="submission" date="2014-09" db="EMBL/GenBank/DDBJ databases">
        <title>Draft genome of Bradyrhizobium japonicum Is-34.</title>
        <authorList>
            <person name="Tsurumaru H."/>
            <person name="Yamakawa T."/>
            <person name="Hashimoto S."/>
            <person name="Okizaki K."/>
            <person name="Kanesaki Y."/>
            <person name="Yoshikawa H."/>
            <person name="Yajima S."/>
        </authorList>
    </citation>
    <scope>NUCLEOTIDE SEQUENCE [LARGE SCALE GENOMIC DNA]</scope>
    <source>
        <strain evidence="1 2">Is-34</strain>
    </source>
</reference>
<name>A0A0A3XNW1_BRAJP</name>